<organism evidence="2 3">
    <name type="scientific">Hyphomonas atlantica</name>
    <dbReference type="NCBI Taxonomy" id="1280948"/>
    <lineage>
        <taxon>Bacteria</taxon>
        <taxon>Pseudomonadati</taxon>
        <taxon>Pseudomonadota</taxon>
        <taxon>Alphaproteobacteria</taxon>
        <taxon>Hyphomonadales</taxon>
        <taxon>Hyphomonadaceae</taxon>
        <taxon>Hyphomonas</taxon>
    </lineage>
</organism>
<name>A0A356W9E8_9PROT</name>
<evidence type="ECO:0000256" key="1">
    <source>
        <dbReference type="SAM" id="MobiDB-lite"/>
    </source>
</evidence>
<sequence length="28" mass="2870">MIPADGGTEDGTKADFQPLFDAITQSSG</sequence>
<protein>
    <submittedName>
        <fullName evidence="2">Phosphate/phosphite/phosphonate ABC transporter substrate-binding protein</fullName>
    </submittedName>
</protein>
<dbReference type="EMBL" id="DOGS01000313">
    <property type="protein sequence ID" value="HBQ50247.1"/>
    <property type="molecule type" value="Genomic_DNA"/>
</dbReference>
<feature type="non-terminal residue" evidence="2">
    <location>
        <position position="28"/>
    </location>
</feature>
<dbReference type="Proteomes" id="UP000263957">
    <property type="component" value="Unassembled WGS sequence"/>
</dbReference>
<comment type="caution">
    <text evidence="2">The sequence shown here is derived from an EMBL/GenBank/DDBJ whole genome shotgun (WGS) entry which is preliminary data.</text>
</comment>
<reference evidence="2 3" key="1">
    <citation type="journal article" date="2018" name="Nat. Biotechnol.">
        <title>A standardized bacterial taxonomy based on genome phylogeny substantially revises the tree of life.</title>
        <authorList>
            <person name="Parks D.H."/>
            <person name="Chuvochina M."/>
            <person name="Waite D.W."/>
            <person name="Rinke C."/>
            <person name="Skarshewski A."/>
            <person name="Chaumeil P.A."/>
            <person name="Hugenholtz P."/>
        </authorList>
    </citation>
    <scope>NUCLEOTIDE SEQUENCE [LARGE SCALE GENOMIC DNA]</scope>
    <source>
        <strain evidence="2">UBA10378</strain>
    </source>
</reference>
<evidence type="ECO:0000313" key="2">
    <source>
        <dbReference type="EMBL" id="HBQ50247.1"/>
    </source>
</evidence>
<evidence type="ECO:0000313" key="3">
    <source>
        <dbReference type="Proteomes" id="UP000263957"/>
    </source>
</evidence>
<proteinExistence type="predicted"/>
<accession>A0A356W9E8</accession>
<feature type="region of interest" description="Disordered" evidence="1">
    <location>
        <begin position="1"/>
        <end position="28"/>
    </location>
</feature>
<gene>
    <name evidence="2" type="ORF">DD728_15460</name>
</gene>
<dbReference type="AlphaFoldDB" id="A0A356W9E8"/>